<dbReference type="Gene3D" id="1.10.150.50">
    <property type="entry name" value="Transcription Factor, Ets-1"/>
    <property type="match status" value="1"/>
</dbReference>
<dbReference type="GeneID" id="100367673"/>
<evidence type="ECO:0000313" key="3">
    <source>
        <dbReference type="Proteomes" id="UP000694865"/>
    </source>
</evidence>
<organism evidence="3 4">
    <name type="scientific">Saccoglossus kowalevskii</name>
    <name type="common">Acorn worm</name>
    <dbReference type="NCBI Taxonomy" id="10224"/>
    <lineage>
        <taxon>Eukaryota</taxon>
        <taxon>Metazoa</taxon>
        <taxon>Hemichordata</taxon>
        <taxon>Enteropneusta</taxon>
        <taxon>Harrimaniidae</taxon>
        <taxon>Saccoglossus</taxon>
    </lineage>
</organism>
<dbReference type="RefSeq" id="XP_002735128.1">
    <property type="nucleotide sequence ID" value="XM_002735082.2"/>
</dbReference>
<dbReference type="SUPFAM" id="SSF52200">
    <property type="entry name" value="Toll/Interleukin receptor TIR domain"/>
    <property type="match status" value="1"/>
</dbReference>
<protein>
    <submittedName>
        <fullName evidence="4">Uncharacterized protein LOC100367673</fullName>
    </submittedName>
</protein>
<dbReference type="InterPro" id="IPR011989">
    <property type="entry name" value="ARM-like"/>
</dbReference>
<dbReference type="InterPro" id="IPR016024">
    <property type="entry name" value="ARM-type_fold"/>
</dbReference>
<dbReference type="InterPro" id="IPR000157">
    <property type="entry name" value="TIR_dom"/>
</dbReference>
<evidence type="ECO:0000313" key="4">
    <source>
        <dbReference type="RefSeq" id="XP_002735128.1"/>
    </source>
</evidence>
<dbReference type="Proteomes" id="UP000694865">
    <property type="component" value="Unplaced"/>
</dbReference>
<sequence length="662" mass="74515">MGCGASATGNVDVSGTPTKLESTRKNTYRNALMFSQLEDEEDLMEDTPEIIEGKEKLRALVEYLDKADVESISTQAGLDTLLSVDSVLGDFSSYDNMPKMKKYGIFLADINFPRVFANLWDKIRNPIDEGLDSKEQSVIYAFALFEGCKTMIGGLCDSSVRFSCKIGQEGVIGRLVTDLENPRLQPSEISEESSVMEEDAIYGMLRSTIMCMHNSIKNWSDNKPYFREANAVKLLHKYVENCKNPSIRANSLFTLVYIVNEDENHMISAGEEMDFFITTLKKSIENTYSHHMCEVGDYTFTALEIVDGIIHLAANDTNKEKLVDKNVLPLLVKLLCDDCTDRENEKAAVAIWNLAFHENNKERIKAEPNCLDELKRLKESSNQAISKACTGALWQLGGMEQQLEHAELMAELKSNDEEESGETNLGHVMISYQWDCQKVMIKVKDLLKAAGFRVWMDVDQMAGSTLEAMAEAVEKADVVLICMSEKYKNSPSCRTEAEYTYKLRKDFIPIQVQANYSPDGWLGILVGTKLYFDASADSHLNETVSKLIRELGERGKTSKTGKVKAHEKMVAADATAITSASRGDRPSLEKWNNYDVLQWLSDTELGHVKKRFTGYNGKSLIALKKMEMRAPEFFYATLKQDMGFKNMLDLTKFSTALEDINE</sequence>
<name>A0ABM0GQK7_SACKO</name>
<dbReference type="Gene3D" id="1.25.10.10">
    <property type="entry name" value="Leucine-rich Repeat Variant"/>
    <property type="match status" value="1"/>
</dbReference>
<dbReference type="SUPFAM" id="SSF48371">
    <property type="entry name" value="ARM repeat"/>
    <property type="match status" value="1"/>
</dbReference>
<dbReference type="Gene3D" id="3.40.50.10140">
    <property type="entry name" value="Toll/interleukin-1 receptor homology (TIR) domain"/>
    <property type="match status" value="1"/>
</dbReference>
<evidence type="ECO:0000259" key="2">
    <source>
        <dbReference type="Pfam" id="PF13676"/>
    </source>
</evidence>
<keyword evidence="3" id="KW-1185">Reference proteome</keyword>
<reference evidence="4" key="1">
    <citation type="submission" date="2025-08" db="UniProtKB">
        <authorList>
            <consortium name="RefSeq"/>
        </authorList>
    </citation>
    <scope>IDENTIFICATION</scope>
    <source>
        <tissue evidence="4">Testes</tissue>
    </source>
</reference>
<feature type="domain" description="TIR" evidence="2">
    <location>
        <begin position="428"/>
        <end position="544"/>
    </location>
</feature>
<dbReference type="PANTHER" id="PTHR46270">
    <property type="entry name" value="ARMADILLO-TYPE FOLD-RELATED"/>
    <property type="match status" value="1"/>
</dbReference>
<feature type="compositionally biased region" description="Polar residues" evidence="1">
    <location>
        <begin position="7"/>
        <end position="20"/>
    </location>
</feature>
<proteinExistence type="predicted"/>
<dbReference type="InterPro" id="IPR035897">
    <property type="entry name" value="Toll_tir_struct_dom_sf"/>
</dbReference>
<accession>A0ABM0GQK7</accession>
<dbReference type="PANTHER" id="PTHR46270:SF2">
    <property type="entry name" value="TIR DOMAIN-CONTAINING PROTEIN"/>
    <property type="match status" value="1"/>
</dbReference>
<dbReference type="SMART" id="SM00185">
    <property type="entry name" value="ARM"/>
    <property type="match status" value="2"/>
</dbReference>
<dbReference type="Pfam" id="PF13676">
    <property type="entry name" value="TIR_2"/>
    <property type="match status" value="1"/>
</dbReference>
<evidence type="ECO:0000256" key="1">
    <source>
        <dbReference type="SAM" id="MobiDB-lite"/>
    </source>
</evidence>
<dbReference type="InterPro" id="IPR013761">
    <property type="entry name" value="SAM/pointed_sf"/>
</dbReference>
<dbReference type="InterPro" id="IPR000225">
    <property type="entry name" value="Armadillo"/>
</dbReference>
<dbReference type="SUPFAM" id="SSF47769">
    <property type="entry name" value="SAM/Pointed domain"/>
    <property type="match status" value="1"/>
</dbReference>
<feature type="region of interest" description="Disordered" evidence="1">
    <location>
        <begin position="1"/>
        <end position="20"/>
    </location>
</feature>
<gene>
    <name evidence="4" type="primary">LOC100367673</name>
</gene>